<comment type="cofactor">
    <cofactor evidence="1">
        <name>Mg(2+)</name>
        <dbReference type="ChEBI" id="CHEBI:18420"/>
    </cofactor>
</comment>
<dbReference type="InterPro" id="IPR005843">
    <property type="entry name" value="A-D-PHexomutase_C"/>
</dbReference>
<evidence type="ECO:0000259" key="8">
    <source>
        <dbReference type="Pfam" id="PF00408"/>
    </source>
</evidence>
<feature type="domain" description="Alpha-D-phosphohexomutase alpha/beta/alpha" evidence="10">
    <location>
        <begin position="175"/>
        <end position="260"/>
    </location>
</feature>
<reference evidence="12 13" key="1">
    <citation type="journal article" date="2015" name="Nature">
        <title>rRNA introns, odd ribosomes, and small enigmatic genomes across a large radiation of phyla.</title>
        <authorList>
            <person name="Brown C.T."/>
            <person name="Hug L.A."/>
            <person name="Thomas B.C."/>
            <person name="Sharon I."/>
            <person name="Castelle C.J."/>
            <person name="Singh A."/>
            <person name="Wilkins M.J."/>
            <person name="Williams K.H."/>
            <person name="Banfield J.F."/>
        </authorList>
    </citation>
    <scope>NUCLEOTIDE SEQUENCE [LARGE SCALE GENOMIC DNA]</scope>
</reference>
<evidence type="ECO:0000256" key="4">
    <source>
        <dbReference type="ARBA" id="ARBA00022723"/>
    </source>
</evidence>
<keyword evidence="3" id="KW-0597">Phosphoprotein</keyword>
<dbReference type="GO" id="GO:0000287">
    <property type="term" value="F:magnesium ion binding"/>
    <property type="evidence" value="ECO:0007669"/>
    <property type="project" value="InterPro"/>
</dbReference>
<evidence type="ECO:0000256" key="6">
    <source>
        <dbReference type="ARBA" id="ARBA00023235"/>
    </source>
</evidence>
<evidence type="ECO:0000313" key="12">
    <source>
        <dbReference type="EMBL" id="KKR99633.1"/>
    </source>
</evidence>
<keyword evidence="5 7" id="KW-0460">Magnesium</keyword>
<evidence type="ECO:0008006" key="14">
    <source>
        <dbReference type="Google" id="ProtNLM"/>
    </source>
</evidence>
<dbReference type="Pfam" id="PF02879">
    <property type="entry name" value="PGM_PMM_II"/>
    <property type="match status" value="1"/>
</dbReference>
<proteinExistence type="inferred from homology"/>
<dbReference type="InterPro" id="IPR005846">
    <property type="entry name" value="A-D-PHexomutase_a/b/a-III"/>
</dbReference>
<dbReference type="InterPro" id="IPR016055">
    <property type="entry name" value="A-D-PHexomutase_a/b/a-I/II/III"/>
</dbReference>
<dbReference type="InterPro" id="IPR036900">
    <property type="entry name" value="A-D-PHexomutase_C_sf"/>
</dbReference>
<comment type="caution">
    <text evidence="12">The sequence shown here is derived from an EMBL/GenBank/DDBJ whole genome shotgun (WGS) entry which is preliminary data.</text>
</comment>
<evidence type="ECO:0000259" key="9">
    <source>
        <dbReference type="Pfam" id="PF02878"/>
    </source>
</evidence>
<dbReference type="GO" id="GO:0016868">
    <property type="term" value="F:intramolecular phosphotransferase activity"/>
    <property type="evidence" value="ECO:0007669"/>
    <property type="project" value="InterPro"/>
</dbReference>
<evidence type="ECO:0000256" key="1">
    <source>
        <dbReference type="ARBA" id="ARBA00001946"/>
    </source>
</evidence>
<dbReference type="SUPFAM" id="SSF55957">
    <property type="entry name" value="Phosphoglucomutase, C-terminal domain"/>
    <property type="match status" value="1"/>
</dbReference>
<dbReference type="PROSITE" id="PS00710">
    <property type="entry name" value="PGM_PMM"/>
    <property type="match status" value="1"/>
</dbReference>
<dbReference type="InterPro" id="IPR005841">
    <property type="entry name" value="Alpha-D-phosphohexomutase_SF"/>
</dbReference>
<protein>
    <recommendedName>
        <fullName evidence="14">Phosphomannomutase</fullName>
    </recommendedName>
</protein>
<dbReference type="Proteomes" id="UP000033930">
    <property type="component" value="Unassembled WGS sequence"/>
</dbReference>
<sequence>MDIPRSIFKAYDIRGFVDSQITEDFSKSLGKAFITLISKENPGKHLTIAVGRDMRDSSPRFQKALMQGMIESGADVKDIGLVSTPAFYFGVGYLECDGGIMVSASHNPAEYNGFKMTRDHARPVSGNDGINNLADIMESDAYLISDKTGAIEVVDGIPEKFVEMSIDFAGGDPIRPLKVVIDSGNGMGAQYLDSFLQKYPQINCEKLFWELDGNFPNHESNPLKEENNVVLKERIIASGADFGIATDGDGDRIFFFDEHGKTVEPAILRGLLAQIMLRKNPGSTIVYDIRPGKITLDMILESGGKPFLAPVGHSLIKKEMLIHDSVFGGESSGHFFYKYPTGSYEGPITVAVQLLQELTRKNVSMSELVAQYRKYFHSGEINFEVEDKQGTIKKIKEHFAEGELNELDGITITYPDFWFNIRPSNTESILRLTVEAINKEAMEKRRDEVIGIISR</sequence>
<dbReference type="Pfam" id="PF02880">
    <property type="entry name" value="PGM_PMM_III"/>
    <property type="match status" value="1"/>
</dbReference>
<evidence type="ECO:0000259" key="11">
    <source>
        <dbReference type="Pfam" id="PF02880"/>
    </source>
</evidence>
<evidence type="ECO:0000256" key="7">
    <source>
        <dbReference type="RuleBase" id="RU004326"/>
    </source>
</evidence>
<dbReference type="CDD" id="cd03089">
    <property type="entry name" value="PMM_PGM"/>
    <property type="match status" value="1"/>
</dbReference>
<dbReference type="AlphaFoldDB" id="A0A0G0VFR8"/>
<evidence type="ECO:0000256" key="2">
    <source>
        <dbReference type="ARBA" id="ARBA00010231"/>
    </source>
</evidence>
<dbReference type="InterPro" id="IPR016066">
    <property type="entry name" value="A-D-PHexomutase_CS"/>
</dbReference>
<feature type="domain" description="Alpha-D-phosphohexomutase alpha/beta/alpha" evidence="9">
    <location>
        <begin position="6"/>
        <end position="139"/>
    </location>
</feature>
<dbReference type="Pfam" id="PF00408">
    <property type="entry name" value="PGM_PMM_IV"/>
    <property type="match status" value="1"/>
</dbReference>
<evidence type="ECO:0000259" key="10">
    <source>
        <dbReference type="Pfam" id="PF02879"/>
    </source>
</evidence>
<accession>A0A0G0VFR8</accession>
<dbReference type="PANTHER" id="PTHR43771:SF1">
    <property type="entry name" value="PHOSPHOMANNOMUTASE"/>
    <property type="match status" value="1"/>
</dbReference>
<dbReference type="SUPFAM" id="SSF53738">
    <property type="entry name" value="Phosphoglucomutase, first 3 domains"/>
    <property type="match status" value="3"/>
</dbReference>
<evidence type="ECO:0000256" key="5">
    <source>
        <dbReference type="ARBA" id="ARBA00022842"/>
    </source>
</evidence>
<organism evidence="12 13">
    <name type="scientific">Candidatus Uhrbacteria bacterium GW2011_GWC1_41_20</name>
    <dbReference type="NCBI Taxonomy" id="1618983"/>
    <lineage>
        <taxon>Bacteria</taxon>
        <taxon>Candidatus Uhriibacteriota</taxon>
    </lineage>
</organism>
<evidence type="ECO:0000313" key="13">
    <source>
        <dbReference type="Proteomes" id="UP000033930"/>
    </source>
</evidence>
<feature type="domain" description="Alpha-D-phosphohexomutase C-terminal" evidence="8">
    <location>
        <begin position="380"/>
        <end position="450"/>
    </location>
</feature>
<dbReference type="InterPro" id="IPR005844">
    <property type="entry name" value="A-D-PHexomutase_a/b/a-I"/>
</dbReference>
<dbReference type="EMBL" id="LCAW01000004">
    <property type="protein sequence ID" value="KKR99633.1"/>
    <property type="molecule type" value="Genomic_DNA"/>
</dbReference>
<dbReference type="GO" id="GO:0005975">
    <property type="term" value="P:carbohydrate metabolic process"/>
    <property type="evidence" value="ECO:0007669"/>
    <property type="project" value="InterPro"/>
</dbReference>
<keyword evidence="6" id="KW-0413">Isomerase</keyword>
<dbReference type="Pfam" id="PF02878">
    <property type="entry name" value="PGM_PMM_I"/>
    <property type="match status" value="1"/>
</dbReference>
<comment type="similarity">
    <text evidence="2 7">Belongs to the phosphohexose mutase family.</text>
</comment>
<dbReference type="PANTHER" id="PTHR43771">
    <property type="entry name" value="PHOSPHOMANNOMUTASE"/>
    <property type="match status" value="1"/>
</dbReference>
<evidence type="ECO:0000256" key="3">
    <source>
        <dbReference type="ARBA" id="ARBA00022553"/>
    </source>
</evidence>
<dbReference type="PRINTS" id="PR00509">
    <property type="entry name" value="PGMPMM"/>
</dbReference>
<dbReference type="Gene3D" id="3.40.120.10">
    <property type="entry name" value="Alpha-D-Glucose-1,6-Bisphosphate, subunit A, domain 3"/>
    <property type="match status" value="3"/>
</dbReference>
<dbReference type="InterPro" id="IPR005845">
    <property type="entry name" value="A-D-PHexomutase_a/b/a-II"/>
</dbReference>
<gene>
    <name evidence="12" type="ORF">UU50_C0004G0014</name>
</gene>
<keyword evidence="4 7" id="KW-0479">Metal-binding</keyword>
<dbReference type="PATRIC" id="fig|1618983.3.peg.228"/>
<feature type="domain" description="Alpha-D-phosphohexomutase alpha/beta/alpha" evidence="11">
    <location>
        <begin position="270"/>
        <end position="375"/>
    </location>
</feature>
<name>A0A0G0VFR8_9BACT</name>
<dbReference type="Gene3D" id="3.30.310.50">
    <property type="entry name" value="Alpha-D-phosphohexomutase, C-terminal domain"/>
    <property type="match status" value="1"/>
</dbReference>